<keyword evidence="3" id="KW-1185">Reference proteome</keyword>
<name>A0A0D0BJI8_9AGAM</name>
<evidence type="ECO:0000256" key="1">
    <source>
        <dbReference type="SAM" id="MobiDB-lite"/>
    </source>
</evidence>
<feature type="compositionally biased region" description="Gly residues" evidence="1">
    <location>
        <begin position="105"/>
        <end position="118"/>
    </location>
</feature>
<gene>
    <name evidence="2" type="ORF">CY34DRAFT_712168</name>
</gene>
<dbReference type="HOGENOM" id="CLU_1094887_0_0_1"/>
<evidence type="ECO:0000313" key="2">
    <source>
        <dbReference type="EMBL" id="KIK43403.1"/>
    </source>
</evidence>
<sequence>MQSLAGAARRLHPVSLTRFHSRSSISQLYVNSANPLRHRYIIDPSYIKPRQRTFSYLLNRNTQTTMSYDQGNQASRRNFNDDSNYDSPSGDQRTVPGGDSTLSGSYGGSGTGQAGGYEGRVRQQGQQNFDEGDEYCDTDPGMAGNRSIHDIKDVNAPGAGQIGGEYDSAYGQSIGGDGRSRGYERDTDEYDDSGIGSGQGLGTGTGTGASAGRGQTSKLSSMGSKLKGGMEKMAGKLTNDPSLEAKGEERKTGF</sequence>
<dbReference type="STRING" id="930992.A0A0D0BJI8"/>
<dbReference type="OrthoDB" id="3170343at2759"/>
<feature type="region of interest" description="Disordered" evidence="1">
    <location>
        <begin position="65"/>
        <end position="118"/>
    </location>
</feature>
<feature type="compositionally biased region" description="Low complexity" evidence="1">
    <location>
        <begin position="212"/>
        <end position="227"/>
    </location>
</feature>
<reference evidence="2 3" key="1">
    <citation type="submission" date="2014-04" db="EMBL/GenBank/DDBJ databases">
        <authorList>
            <consortium name="DOE Joint Genome Institute"/>
            <person name="Kuo A."/>
            <person name="Ruytinx J."/>
            <person name="Rineau F."/>
            <person name="Colpaert J."/>
            <person name="Kohler A."/>
            <person name="Nagy L.G."/>
            <person name="Floudas D."/>
            <person name="Copeland A."/>
            <person name="Barry K.W."/>
            <person name="Cichocki N."/>
            <person name="Veneault-Fourrey C."/>
            <person name="LaButti K."/>
            <person name="Lindquist E.A."/>
            <person name="Lipzen A."/>
            <person name="Lundell T."/>
            <person name="Morin E."/>
            <person name="Murat C."/>
            <person name="Sun H."/>
            <person name="Tunlid A."/>
            <person name="Henrissat B."/>
            <person name="Grigoriev I.V."/>
            <person name="Hibbett D.S."/>
            <person name="Martin F."/>
            <person name="Nordberg H.P."/>
            <person name="Cantor M.N."/>
            <person name="Hua S.X."/>
        </authorList>
    </citation>
    <scope>NUCLEOTIDE SEQUENCE [LARGE SCALE GENOMIC DNA]</scope>
    <source>
        <strain evidence="2 3">UH-Slu-Lm8-n1</strain>
    </source>
</reference>
<dbReference type="InParanoid" id="A0A0D0BJI8"/>
<organism evidence="2 3">
    <name type="scientific">Suillus luteus UH-Slu-Lm8-n1</name>
    <dbReference type="NCBI Taxonomy" id="930992"/>
    <lineage>
        <taxon>Eukaryota</taxon>
        <taxon>Fungi</taxon>
        <taxon>Dikarya</taxon>
        <taxon>Basidiomycota</taxon>
        <taxon>Agaricomycotina</taxon>
        <taxon>Agaricomycetes</taxon>
        <taxon>Agaricomycetidae</taxon>
        <taxon>Boletales</taxon>
        <taxon>Suillineae</taxon>
        <taxon>Suillaceae</taxon>
        <taxon>Suillus</taxon>
    </lineage>
</organism>
<feature type="region of interest" description="Disordered" evidence="1">
    <location>
        <begin position="130"/>
        <end position="254"/>
    </location>
</feature>
<accession>A0A0D0BJI8</accession>
<dbReference type="Proteomes" id="UP000054485">
    <property type="component" value="Unassembled WGS sequence"/>
</dbReference>
<feature type="compositionally biased region" description="Basic and acidic residues" evidence="1">
    <location>
        <begin position="243"/>
        <end position="254"/>
    </location>
</feature>
<dbReference type="AlphaFoldDB" id="A0A0D0BJI8"/>
<feature type="compositionally biased region" description="Polar residues" evidence="1">
    <location>
        <begin position="65"/>
        <end position="92"/>
    </location>
</feature>
<evidence type="ECO:0000313" key="3">
    <source>
        <dbReference type="Proteomes" id="UP000054485"/>
    </source>
</evidence>
<dbReference type="EMBL" id="KN835213">
    <property type="protein sequence ID" value="KIK43403.1"/>
    <property type="molecule type" value="Genomic_DNA"/>
</dbReference>
<reference evidence="3" key="2">
    <citation type="submission" date="2015-01" db="EMBL/GenBank/DDBJ databases">
        <title>Evolutionary Origins and Diversification of the Mycorrhizal Mutualists.</title>
        <authorList>
            <consortium name="DOE Joint Genome Institute"/>
            <consortium name="Mycorrhizal Genomics Consortium"/>
            <person name="Kohler A."/>
            <person name="Kuo A."/>
            <person name="Nagy L.G."/>
            <person name="Floudas D."/>
            <person name="Copeland A."/>
            <person name="Barry K.W."/>
            <person name="Cichocki N."/>
            <person name="Veneault-Fourrey C."/>
            <person name="LaButti K."/>
            <person name="Lindquist E.A."/>
            <person name="Lipzen A."/>
            <person name="Lundell T."/>
            <person name="Morin E."/>
            <person name="Murat C."/>
            <person name="Riley R."/>
            <person name="Ohm R."/>
            <person name="Sun H."/>
            <person name="Tunlid A."/>
            <person name="Henrissat B."/>
            <person name="Grigoriev I.V."/>
            <person name="Hibbett D.S."/>
            <person name="Martin F."/>
        </authorList>
    </citation>
    <scope>NUCLEOTIDE SEQUENCE [LARGE SCALE GENOMIC DNA]</scope>
    <source>
        <strain evidence="3">UH-Slu-Lm8-n1</strain>
    </source>
</reference>
<proteinExistence type="predicted"/>
<feature type="compositionally biased region" description="Gly residues" evidence="1">
    <location>
        <begin position="195"/>
        <end position="211"/>
    </location>
</feature>
<protein>
    <submittedName>
        <fullName evidence="2">Uncharacterized protein</fullName>
    </submittedName>
</protein>